<evidence type="ECO:0000313" key="1">
    <source>
        <dbReference type="EMBL" id="EME29088.1"/>
    </source>
</evidence>
<dbReference type="EMBL" id="KB454512">
    <property type="protein sequence ID" value="EME29088.1"/>
    <property type="molecule type" value="Genomic_DNA"/>
</dbReference>
<dbReference type="RefSeq" id="XP_005705608.1">
    <property type="nucleotide sequence ID" value="XM_005705551.1"/>
</dbReference>
<name>M2XZL2_GALSU</name>
<organism evidence="1 2">
    <name type="scientific">Galdieria sulphuraria</name>
    <name type="common">Red alga</name>
    <dbReference type="NCBI Taxonomy" id="130081"/>
    <lineage>
        <taxon>Eukaryota</taxon>
        <taxon>Rhodophyta</taxon>
        <taxon>Bangiophyceae</taxon>
        <taxon>Galdieriales</taxon>
        <taxon>Galdieriaceae</taxon>
        <taxon>Galdieria</taxon>
    </lineage>
</organism>
<accession>M2XZL2</accession>
<dbReference type="Proteomes" id="UP000030680">
    <property type="component" value="Unassembled WGS sequence"/>
</dbReference>
<keyword evidence="2" id="KW-1185">Reference proteome</keyword>
<reference evidence="2" key="1">
    <citation type="journal article" date="2013" name="Science">
        <title>Gene transfer from bacteria and archaea facilitated evolution of an extremophilic eukaryote.</title>
        <authorList>
            <person name="Schonknecht G."/>
            <person name="Chen W.H."/>
            <person name="Ternes C.M."/>
            <person name="Barbier G.G."/>
            <person name="Shrestha R.P."/>
            <person name="Stanke M."/>
            <person name="Brautigam A."/>
            <person name="Baker B.J."/>
            <person name="Banfield J.F."/>
            <person name="Garavito R.M."/>
            <person name="Carr K."/>
            <person name="Wilkerson C."/>
            <person name="Rensing S.A."/>
            <person name="Gagneul D."/>
            <person name="Dickenson N.E."/>
            <person name="Oesterhelt C."/>
            <person name="Lercher M.J."/>
            <person name="Weber A.P."/>
        </authorList>
    </citation>
    <scope>NUCLEOTIDE SEQUENCE [LARGE SCALE GENOMIC DNA]</scope>
    <source>
        <strain evidence="2">074W</strain>
    </source>
</reference>
<dbReference type="GeneID" id="17087911"/>
<dbReference type="AlphaFoldDB" id="M2XZL2"/>
<proteinExistence type="predicted"/>
<gene>
    <name evidence="1" type="ORF">Gasu_34790</name>
</gene>
<dbReference type="OrthoDB" id="8911at2759"/>
<evidence type="ECO:0000313" key="2">
    <source>
        <dbReference type="Proteomes" id="UP000030680"/>
    </source>
</evidence>
<dbReference type="Gramene" id="EME29088">
    <property type="protein sequence ID" value="EME29088"/>
    <property type="gene ID" value="Gasu_34790"/>
</dbReference>
<protein>
    <submittedName>
        <fullName evidence="1">Uncharacterized protein</fullName>
    </submittedName>
</protein>
<sequence length="67" mass="7551">MVDNVSSHVDIAKRAVMGLDVEVVQKKTLELCSALQQTRDKLLYVDVMAEKVNRLKSIVIELLKTSH</sequence>